<dbReference type="Proteomes" id="UP000600220">
    <property type="component" value="Unassembled WGS sequence"/>
</dbReference>
<reference evidence="7" key="3">
    <citation type="journal article" date="2018" name="Vet. Microbiol.">
        <title>Molecular epidemiology of methicillin-resistant staphylococci amongst veterinary personnel, personnel-owned pets, patients and the hospital environment of two companion animal veterinary hospitals.</title>
        <authorList>
            <person name="Worthing K.A."/>
            <person name="Brown J."/>
            <person name="Gerber L."/>
            <person name="Abraham S."/>
            <person name="Trott D."/>
            <person name="Norris J.M."/>
        </authorList>
    </citation>
    <scope>NUCLEOTIDE SEQUENCE [LARGE SCALE GENOMIC DNA]</scope>
    <source>
        <strain evidence="7">ST496-2</strain>
    </source>
</reference>
<proteinExistence type="predicted"/>
<evidence type="ECO:0000313" key="3">
    <source>
        <dbReference type="EMBL" id="PWZ97852.1"/>
    </source>
</evidence>
<dbReference type="Proteomes" id="UP000246800">
    <property type="component" value="Unassembled WGS sequence"/>
</dbReference>
<dbReference type="EMBL" id="QQPC01000005">
    <property type="protein sequence ID" value="REA84073.1"/>
    <property type="molecule type" value="Genomic_DNA"/>
</dbReference>
<evidence type="ECO:0000313" key="5">
    <source>
        <dbReference type="Proteomes" id="UP000246351"/>
    </source>
</evidence>
<comment type="caution">
    <text evidence="4">The sequence shown here is derived from an EMBL/GenBank/DDBJ whole genome shotgun (WGS) entry which is preliminary data.</text>
</comment>
<dbReference type="Proteomes" id="UP000246351">
    <property type="component" value="Unassembled WGS sequence"/>
</dbReference>
<accession>A0A166MHA7</accession>
<organism evidence="4 7">
    <name type="scientific">Staphylococcus pseudintermedius</name>
    <dbReference type="NCBI Taxonomy" id="283734"/>
    <lineage>
        <taxon>Bacteria</taxon>
        <taxon>Bacillati</taxon>
        <taxon>Bacillota</taxon>
        <taxon>Bacilli</taxon>
        <taxon>Bacillales</taxon>
        <taxon>Staphylococcaceae</taxon>
        <taxon>Staphylococcus</taxon>
        <taxon>Staphylococcus intermedius group</taxon>
    </lineage>
</organism>
<dbReference type="EMBL" id="AAXKXX010000005">
    <property type="protein sequence ID" value="EGQ4384530.1"/>
    <property type="molecule type" value="Genomic_DNA"/>
</dbReference>
<evidence type="ECO:0000313" key="1">
    <source>
        <dbReference type="EMBL" id="EGQ4384530.1"/>
    </source>
</evidence>
<evidence type="ECO:0000313" key="6">
    <source>
        <dbReference type="Proteomes" id="UP000246800"/>
    </source>
</evidence>
<dbReference type="RefSeq" id="WP_014613436.1">
    <property type="nucleotide sequence ID" value="NZ_AP019372.1"/>
</dbReference>
<dbReference type="Proteomes" id="UP000256409">
    <property type="component" value="Unassembled WGS sequence"/>
</dbReference>
<dbReference type="AlphaFoldDB" id="A0A166MHA7"/>
<reference evidence="5 6" key="1">
    <citation type="journal article" date="2018" name="Vet. Microbiol.">
        <title>Clonal diversity and geographic distribution of methicillin-resistant Staphylococcus pseudintermedius from Australian animals: Discovery of novel sequence types.</title>
        <authorList>
            <person name="Worthing K.A."/>
            <person name="Abraham S."/>
            <person name="Coombs G.W."/>
            <person name="Pang S."/>
            <person name="Saputra S."/>
            <person name="Jordan D."/>
            <person name="Trott D.J."/>
            <person name="Norris J.M."/>
        </authorList>
    </citation>
    <scope>NUCLEOTIDE SEQUENCE [LARGE SCALE GENOMIC DNA]</scope>
    <source>
        <strain evidence="2 6">ST525 1</strain>
        <strain evidence="3 5">ST71 3</strain>
    </source>
</reference>
<reference evidence="1 8" key="4">
    <citation type="submission" date="2018-11" db="EMBL/GenBank/DDBJ databases">
        <authorList>
            <consortium name="Veterinary Laboratory Investigation and Response Network"/>
        </authorList>
    </citation>
    <scope>NUCLEOTIDE SEQUENCE [LARGE SCALE GENOMIC DNA]</scope>
    <source>
        <strain evidence="1 8">SPSE-18-VL-LA-PA-Ryan-0021</strain>
    </source>
</reference>
<evidence type="ECO:0008006" key="9">
    <source>
        <dbReference type="Google" id="ProtNLM"/>
    </source>
</evidence>
<dbReference type="GeneID" id="93823343"/>
<name>A0A166MHA7_STAPS</name>
<protein>
    <recommendedName>
        <fullName evidence="9">Nuclear transport factor 2 family protein</fullName>
    </recommendedName>
</protein>
<dbReference type="EMBL" id="QEIT01000052">
    <property type="protein sequence ID" value="PWZ73999.1"/>
    <property type="molecule type" value="Genomic_DNA"/>
</dbReference>
<evidence type="ECO:0000313" key="4">
    <source>
        <dbReference type="EMBL" id="REA84073.1"/>
    </source>
</evidence>
<dbReference type="eggNOG" id="ENOG5030F4A">
    <property type="taxonomic scope" value="Bacteria"/>
</dbReference>
<dbReference type="EMBL" id="QEIV01001101">
    <property type="protein sequence ID" value="PWZ97852.1"/>
    <property type="molecule type" value="Genomic_DNA"/>
</dbReference>
<sequence>MPYISLVSSWKNNDIDKIEDMLDDRVAAYYVNELGEPQSLTKSNVIDMLRKRMNQISKMKDTQWNFEMIHRAQINDDQMIIFYVYSVENPDYPKTTKTLVAITFGDTQSLNHRIKTIYITTNVTEIHST</sequence>
<reference evidence="4" key="2">
    <citation type="journal article" date="2018" name="Vet. Microbiol.">
        <title>Methicillin-resistant staphylococci amongst veterinary personnel, personnel-owned pets, patients and the hospital environment of two small animal veterinary hospitals.</title>
        <authorList>
            <person name="Worthing K.A."/>
            <person name="Brown J."/>
            <person name="Gerber L."/>
            <person name="Abraham S."/>
            <person name="Trott D."/>
            <person name="Norris J.M."/>
        </authorList>
    </citation>
    <scope>NUCLEOTIDE SEQUENCE</scope>
    <source>
        <strain evidence="4">ST496-2</strain>
    </source>
</reference>
<keyword evidence="8" id="KW-1185">Reference proteome</keyword>
<evidence type="ECO:0000313" key="2">
    <source>
        <dbReference type="EMBL" id="PWZ73999.1"/>
    </source>
</evidence>
<evidence type="ECO:0000313" key="7">
    <source>
        <dbReference type="Proteomes" id="UP000256409"/>
    </source>
</evidence>
<evidence type="ECO:0000313" key="8">
    <source>
        <dbReference type="Proteomes" id="UP000600220"/>
    </source>
</evidence>
<gene>
    <name evidence="2" type="ORF">DD902_09680</name>
    <name evidence="3" type="ORF">DD924_11425</name>
    <name evidence="4" type="ORF">DV961_00775</name>
    <name evidence="1" type="ORF">EGV54_05405</name>
</gene>
<dbReference type="OrthoDB" id="2418158at2"/>